<organism evidence="5 6">
    <name type="scientific">Corynebacterium suedekumii</name>
    <dbReference type="NCBI Taxonomy" id="3049801"/>
    <lineage>
        <taxon>Bacteria</taxon>
        <taxon>Bacillati</taxon>
        <taxon>Actinomycetota</taxon>
        <taxon>Actinomycetes</taxon>
        <taxon>Mycobacteriales</taxon>
        <taxon>Corynebacteriaceae</taxon>
        <taxon>Corynebacterium</taxon>
    </lineage>
</organism>
<dbReference type="EMBL" id="CP126970">
    <property type="protein sequence ID" value="WIM69364.1"/>
    <property type="molecule type" value="Genomic_DNA"/>
</dbReference>
<gene>
    <name evidence="5" type="ORF">QP029_08805</name>
</gene>
<evidence type="ECO:0000256" key="2">
    <source>
        <dbReference type="ARBA" id="ARBA00022840"/>
    </source>
</evidence>
<dbReference type="InterPro" id="IPR003439">
    <property type="entry name" value="ABC_transporter-like_ATP-bd"/>
</dbReference>
<dbReference type="InterPro" id="IPR003593">
    <property type="entry name" value="AAA+_ATPase"/>
</dbReference>
<dbReference type="Pfam" id="PF00005">
    <property type="entry name" value="ABC_tran"/>
    <property type="match status" value="1"/>
</dbReference>
<dbReference type="PROSITE" id="PS50893">
    <property type="entry name" value="ABC_TRANSPORTER_2"/>
    <property type="match status" value="1"/>
</dbReference>
<name>A0ABY8VMG6_9CORY</name>
<dbReference type="PANTHER" id="PTHR24220">
    <property type="entry name" value="IMPORT ATP-BINDING PROTEIN"/>
    <property type="match status" value="1"/>
</dbReference>
<dbReference type="Proteomes" id="UP001238805">
    <property type="component" value="Chromosome"/>
</dbReference>
<keyword evidence="2 5" id="KW-0067">ATP-binding</keyword>
<feature type="region of interest" description="Disordered" evidence="3">
    <location>
        <begin position="1"/>
        <end position="28"/>
    </location>
</feature>
<feature type="domain" description="ABC transporter" evidence="4">
    <location>
        <begin position="33"/>
        <end position="237"/>
    </location>
</feature>
<dbReference type="SUPFAM" id="SSF52540">
    <property type="entry name" value="P-loop containing nucleoside triphosphate hydrolases"/>
    <property type="match status" value="1"/>
</dbReference>
<dbReference type="InterPro" id="IPR017871">
    <property type="entry name" value="ABC_transporter-like_CS"/>
</dbReference>
<keyword evidence="6" id="KW-1185">Reference proteome</keyword>
<evidence type="ECO:0000313" key="6">
    <source>
        <dbReference type="Proteomes" id="UP001238805"/>
    </source>
</evidence>
<dbReference type="Gene3D" id="3.40.50.300">
    <property type="entry name" value="P-loop containing nucleotide triphosphate hydrolases"/>
    <property type="match status" value="1"/>
</dbReference>
<keyword evidence="1" id="KW-0547">Nucleotide-binding</keyword>
<sequence length="237" mass="26008">MSFRQDSEIPAHMLDGPVRGQKNMTATPSTDGILARGLAFEYPGRTLWQDLSFTASPGSYTVVVGESGSGKTTLLQSLGSLERPSTGALHVLGQEPAKLRGSAKRDFLRNKVGFSFQNAGVVASWTVKKNLEVGGYQLRDDPEWAREIFQRFSLPFEFINTPVYRLSGGEQQRVGIIRLALRRPPLLLMDEPTAALDDKNAQRVTDFLTEHCKAGGIAVVATHDARVTKHADLTLQL</sequence>
<dbReference type="InterPro" id="IPR027417">
    <property type="entry name" value="P-loop_NTPase"/>
</dbReference>
<protein>
    <submittedName>
        <fullName evidence="5">ATP-binding cassette domain-containing protein</fullName>
    </submittedName>
</protein>
<evidence type="ECO:0000256" key="1">
    <source>
        <dbReference type="ARBA" id="ARBA00022741"/>
    </source>
</evidence>
<dbReference type="InterPro" id="IPR015854">
    <property type="entry name" value="ABC_transpr_LolD-like"/>
</dbReference>
<dbReference type="GO" id="GO:0005524">
    <property type="term" value="F:ATP binding"/>
    <property type="evidence" value="ECO:0007669"/>
    <property type="project" value="UniProtKB-KW"/>
</dbReference>
<dbReference type="PROSITE" id="PS00211">
    <property type="entry name" value="ABC_TRANSPORTER_1"/>
    <property type="match status" value="1"/>
</dbReference>
<evidence type="ECO:0000259" key="4">
    <source>
        <dbReference type="PROSITE" id="PS50893"/>
    </source>
</evidence>
<reference evidence="5 6" key="1">
    <citation type="submission" date="2023-05" db="EMBL/GenBank/DDBJ databases">
        <title>Corynebacterium suedekumii sp. nov. and Corynebacterium breve sp. nov. isolated from raw cow's milk.</title>
        <authorList>
            <person name="Baer M.K."/>
            <person name="Mehl L."/>
            <person name="Hellmuth R."/>
            <person name="Marke G."/>
            <person name="Lipski A."/>
        </authorList>
    </citation>
    <scope>NUCLEOTIDE SEQUENCE [LARGE SCALE GENOMIC DNA]</scope>
    <source>
        <strain evidence="5 6">LM112</strain>
    </source>
</reference>
<evidence type="ECO:0000256" key="3">
    <source>
        <dbReference type="SAM" id="MobiDB-lite"/>
    </source>
</evidence>
<evidence type="ECO:0000313" key="5">
    <source>
        <dbReference type="EMBL" id="WIM69364.1"/>
    </source>
</evidence>
<dbReference type="RefSeq" id="WP_284873959.1">
    <property type="nucleotide sequence ID" value="NZ_CP126970.1"/>
</dbReference>
<accession>A0ABY8VMG6</accession>
<proteinExistence type="predicted"/>
<dbReference type="SMART" id="SM00382">
    <property type="entry name" value="AAA"/>
    <property type="match status" value="1"/>
</dbReference>
<dbReference type="PANTHER" id="PTHR24220:SF659">
    <property type="entry name" value="TRANSPORTER, PUTATIVE-RELATED"/>
    <property type="match status" value="1"/>
</dbReference>